<dbReference type="Pfam" id="PF14331">
    <property type="entry name" value="IcmF-related_N"/>
    <property type="match status" value="1"/>
</dbReference>
<dbReference type="InterPro" id="IPR027417">
    <property type="entry name" value="P-loop_NTPase"/>
</dbReference>
<protein>
    <recommendedName>
        <fullName evidence="7">Type VI secretion protein</fullName>
    </recommendedName>
</protein>
<keyword evidence="1" id="KW-0472">Membrane</keyword>
<dbReference type="RefSeq" id="WP_046978460.1">
    <property type="nucleotide sequence ID" value="NZ_CP017480.1"/>
</dbReference>
<keyword evidence="1" id="KW-1133">Transmembrane helix</keyword>
<organism evidence="5 6">
    <name type="scientific">Luteibacter rhizovicinus DSM 16549</name>
    <dbReference type="NCBI Taxonomy" id="1440763"/>
    <lineage>
        <taxon>Bacteria</taxon>
        <taxon>Pseudomonadati</taxon>
        <taxon>Pseudomonadota</taxon>
        <taxon>Gammaproteobacteria</taxon>
        <taxon>Lysobacterales</taxon>
        <taxon>Rhodanobacteraceae</taxon>
        <taxon>Luteibacter</taxon>
    </lineage>
</organism>
<reference evidence="6" key="1">
    <citation type="submission" date="2016-09" db="EMBL/GenBank/DDBJ databases">
        <authorList>
            <person name="Lysoe E."/>
        </authorList>
    </citation>
    <scope>NUCLEOTIDE SEQUENCE [LARGE SCALE GENOMIC DNA]</scope>
    <source>
        <strain evidence="6">LJ96T</strain>
    </source>
</reference>
<dbReference type="PANTHER" id="PTHR36153">
    <property type="entry name" value="INNER MEMBRANE PROTEIN-RELATED"/>
    <property type="match status" value="1"/>
</dbReference>
<dbReference type="InterPro" id="IPR025743">
    <property type="entry name" value="TssM1_N"/>
</dbReference>
<proteinExistence type="predicted"/>
<dbReference type="InterPro" id="IPR017731">
    <property type="entry name" value="TssM1-like"/>
</dbReference>
<dbReference type="NCBIfam" id="TIGR03348">
    <property type="entry name" value="VI_IcmF"/>
    <property type="match status" value="1"/>
</dbReference>
<dbReference type="SUPFAM" id="SSF52540">
    <property type="entry name" value="P-loop containing nucleoside triphosphate hydrolases"/>
    <property type="match status" value="1"/>
</dbReference>
<feature type="domain" description="IcmF-related" evidence="3">
    <location>
        <begin position="506"/>
        <end position="815"/>
    </location>
</feature>
<feature type="domain" description="Type VI secretion system component TssM1 N-terminal" evidence="4">
    <location>
        <begin position="196"/>
        <end position="452"/>
    </location>
</feature>
<dbReference type="Pfam" id="PF06744">
    <property type="entry name" value="IcmF_C"/>
    <property type="match status" value="1"/>
</dbReference>
<feature type="transmembrane region" description="Helical" evidence="1">
    <location>
        <begin position="12"/>
        <end position="35"/>
    </location>
</feature>
<accession>A0A1L3EX13</accession>
<dbReference type="AlphaFoldDB" id="A0A1L3EX13"/>
<evidence type="ECO:0000259" key="4">
    <source>
        <dbReference type="Pfam" id="PF14331"/>
    </source>
</evidence>
<dbReference type="InterPro" id="IPR053156">
    <property type="entry name" value="T6SS_TssM-like"/>
</dbReference>
<evidence type="ECO:0000313" key="6">
    <source>
        <dbReference type="Proteomes" id="UP000182987"/>
    </source>
</evidence>
<feature type="transmembrane region" description="Helical" evidence="1">
    <location>
        <begin position="41"/>
        <end position="64"/>
    </location>
</feature>
<dbReference type="InterPro" id="IPR009612">
    <property type="entry name" value="IcmF-rel"/>
</dbReference>
<evidence type="ECO:0008006" key="7">
    <source>
        <dbReference type="Google" id="ProtNLM"/>
    </source>
</evidence>
<dbReference type="Proteomes" id="UP000182987">
    <property type="component" value="Chromosome"/>
</dbReference>
<keyword evidence="6" id="KW-1185">Reference proteome</keyword>
<dbReference type="OrthoDB" id="9758229at2"/>
<gene>
    <name evidence="5" type="ORF">BJI69_17930</name>
</gene>
<dbReference type="Gene3D" id="3.40.50.300">
    <property type="entry name" value="P-loop containing nucleotide triphosphate hydrolases"/>
    <property type="match status" value="1"/>
</dbReference>
<name>A0A1L3EX13_9GAMM</name>
<keyword evidence="1" id="KW-0812">Transmembrane</keyword>
<feature type="transmembrane region" description="Helical" evidence="1">
    <location>
        <begin position="444"/>
        <end position="465"/>
    </location>
</feature>
<dbReference type="KEGG" id="lrz:BJI69_17930"/>
<dbReference type="CDD" id="cd00882">
    <property type="entry name" value="Ras_like_GTPase"/>
    <property type="match status" value="1"/>
</dbReference>
<evidence type="ECO:0000259" key="2">
    <source>
        <dbReference type="Pfam" id="PF06744"/>
    </source>
</evidence>
<dbReference type="Pfam" id="PF06761">
    <property type="entry name" value="IcmF-related"/>
    <property type="match status" value="1"/>
</dbReference>
<feature type="domain" description="Type VI secretion system IcmF C-terminal" evidence="2">
    <location>
        <begin position="1061"/>
        <end position="1164"/>
    </location>
</feature>
<sequence length="1183" mass="127485">MKNLGDVFRHVWVRAAIGILLCALLIAFGGPYLGIGDHQPLAGVGARIVAILIVAAIWVGVVVLRQWLAGRRSQCMGAEMAAQDDLSRRDVEARTQAEREGLRTRFVEALTLLRKRRVGGGSLEALPWYLLIGAPGSGKSTLLEHSGLEFPLLAGTGKRSVAGIGGTRQCDWWFTDKAVFLDTAGRYTTQDSDPGVDASAWDAFLQLLRRYRRGRPLNGVILTVSVAELLTMNPAERQRHAEVLRERVDEIGTRLGVALPVYLVFTKLDLVAGFLDHFDTLDAAGRAQVWGVTFPEARSVDGTSTDVVGDEFDALLEAIDGSVVTRMHAERDVRRRARILSFPQQLRHLRELALPLCTAVFGAHAYGRPPVLRGMYLTSGTQEGTPIDRVLSVVSRSFGMHVATASVSRSPRRTFFVERLLKEVILPEAGFAGANPVTLRQRRLAAAAAIAAIVIVTVGLLVGMFTSAARNTDFVASVGQVLRDYPDDARTATPSSLRQYDALALQRLDVLGRAEQLAGQVRGEHALSMRFGLFEGFALFDQLRDAHIREVNASVVPGLALQFRDGVRDAASDPQRLYYALKGYLMLGQPEHRDGNSLASLARERWREVFPDDDGLADALEGHFRILFDGRDGLRAFPLDAALVDAARASLRAADLATLIYGGLKLDSESRQDAPVRLDRTLGLLGNVFRRRSGAPLSKPLPALYTRPVFAAMVQEGNASGIGGSGGIASAVDAFAKDDWVFGVKVNDPVRRASLATQVRTLYVADYIRAWDDLIGDLQLQPVSNVQEASGVAARLAGAGSPLKALLALVRDNTTDLLRQAPSDGADRVAAAAERRVADQVKSRSEIARLVAEGNAPATTVATQRPDAPIVEHFATLNQLTDGTPGATPLDRILGVLDQMSKTLLTSRPTTDGLGQTDPALAIARQEAGQLPPPLSTWLGSLVGASQSLVSKGADGALADGFRQAAGGDCSRLVQGRYPFSPESRSDIPLQNFADLFGNNGRFDTFFKQVLSKSVDSSGSTWTFRDTDGARAGGAVLAQAQLADAIRQAYFRDGPTPQVGFTVSITTPPPGISRLLIEIDGQRFEYKAGEAGTPVTMRWPGPTPGTTRISAWDSSGNPLPALDYPGEWGWFHALDAASLQRRTETRFGASFGFGAAHVAVDIEAANLHNPFGDSSVRRFRCPA</sequence>
<dbReference type="InterPro" id="IPR010623">
    <property type="entry name" value="IcmF_C"/>
</dbReference>
<evidence type="ECO:0000256" key="1">
    <source>
        <dbReference type="SAM" id="Phobius"/>
    </source>
</evidence>
<evidence type="ECO:0000259" key="3">
    <source>
        <dbReference type="Pfam" id="PF06761"/>
    </source>
</evidence>
<dbReference type="PANTHER" id="PTHR36153:SF1">
    <property type="entry name" value="TYPE VI SECRETION SYSTEM COMPONENT TSSM1"/>
    <property type="match status" value="1"/>
</dbReference>
<dbReference type="STRING" id="1440763.BJI69_17930"/>
<dbReference type="EMBL" id="CP017480">
    <property type="protein sequence ID" value="APG05596.1"/>
    <property type="molecule type" value="Genomic_DNA"/>
</dbReference>
<evidence type="ECO:0000313" key="5">
    <source>
        <dbReference type="EMBL" id="APG05596.1"/>
    </source>
</evidence>